<protein>
    <submittedName>
        <fullName evidence="1">Invasion protein IalB</fullName>
    </submittedName>
</protein>
<accession>A0ABR6HEA5</accession>
<organism evidence="1 2">
    <name type="scientific">Aminobacter aminovorans</name>
    <name type="common">Chelatobacter heintzii</name>
    <dbReference type="NCBI Taxonomy" id="83263"/>
    <lineage>
        <taxon>Bacteria</taxon>
        <taxon>Pseudomonadati</taxon>
        <taxon>Pseudomonadota</taxon>
        <taxon>Alphaproteobacteria</taxon>
        <taxon>Hyphomicrobiales</taxon>
        <taxon>Phyllobacteriaceae</taxon>
        <taxon>Aminobacter</taxon>
    </lineage>
</organism>
<dbReference type="InterPro" id="IPR038696">
    <property type="entry name" value="IalB_sf"/>
</dbReference>
<evidence type="ECO:0000313" key="1">
    <source>
        <dbReference type="EMBL" id="MBB3708886.1"/>
    </source>
</evidence>
<reference evidence="1 2" key="1">
    <citation type="submission" date="2020-08" db="EMBL/GenBank/DDBJ databases">
        <title>Genomic Encyclopedia of Type Strains, Phase IV (KMG-IV): sequencing the most valuable type-strain genomes for metagenomic binning, comparative biology and taxonomic classification.</title>
        <authorList>
            <person name="Goeker M."/>
        </authorList>
    </citation>
    <scope>NUCLEOTIDE SEQUENCE [LARGE SCALE GENOMIC DNA]</scope>
    <source>
        <strain evidence="1 2">DSM 10368</strain>
    </source>
</reference>
<comment type="caution">
    <text evidence="1">The sequence shown here is derived from an EMBL/GenBank/DDBJ whole genome shotgun (WGS) entry which is preliminary data.</text>
</comment>
<dbReference type="EMBL" id="JACICB010000023">
    <property type="protein sequence ID" value="MBB3708886.1"/>
    <property type="molecule type" value="Genomic_DNA"/>
</dbReference>
<dbReference type="Gene3D" id="2.60.40.1880">
    <property type="entry name" value="Invasion associated locus B (IalB) protein"/>
    <property type="match status" value="1"/>
</dbReference>
<dbReference type="Proteomes" id="UP000577697">
    <property type="component" value="Unassembled WGS sequence"/>
</dbReference>
<keyword evidence="2" id="KW-1185">Reference proteome</keyword>
<evidence type="ECO:0000313" key="2">
    <source>
        <dbReference type="Proteomes" id="UP000577697"/>
    </source>
</evidence>
<name>A0ABR6HEA5_AMIAI</name>
<proteinExistence type="predicted"/>
<gene>
    <name evidence="1" type="ORF">FHS67_005228</name>
</gene>
<sequence>MKRSKSLVITATNPNADDQAVFTVSLEGFATAMNRVAELAK</sequence>
<dbReference type="RefSeq" id="WP_281412097.1">
    <property type="nucleotide sequence ID" value="NZ_CP015008.1"/>
</dbReference>